<protein>
    <submittedName>
        <fullName evidence="3">AMP-binding protein</fullName>
    </submittedName>
</protein>
<keyword evidence="4" id="KW-1185">Reference proteome</keyword>
<name>A0ABT8EFY6_9BURK</name>
<evidence type="ECO:0000313" key="3">
    <source>
        <dbReference type="EMBL" id="MDN4120107.1"/>
    </source>
</evidence>
<dbReference type="PANTHER" id="PTHR43767">
    <property type="entry name" value="LONG-CHAIN-FATTY-ACID--COA LIGASE"/>
    <property type="match status" value="1"/>
</dbReference>
<sequence>MITNYLYEHATKQGDKVFLVYGDTEFSYAQMAQLVSTLALQLQAKGVTAGSRVALLCSNRPAFLISWFAINELGAVCVPLNVSLVGDSLRYILGQSEAKTLLIEPSLQQLRLNDLQQLSTDIVTVLINDSMETSCGTTTPSGRVGGHSTDLLAANSILYTSGTTGLPKGAVLPHQAYVSAGHDMVKSLQLTRQDRILVFLPLFHANPQMYAVSSTLVSGATMILLPRFSASQFFNEARHYEATGFTYVGTVLSILEKHHPTAEHNHGLRWCVGGGAPARVWNEVSERYGINVNELYGMTETGGWVTMNTQEHTRVGSVGRERPNIRICIRDEHGTPVAMGQKGEITAYSKKKGVFFSEYWNNPESTATTLKDGWLYTGDRGYLDEDGYLYFDGRIKELIRRGGEMIAPTEIEQQLLKHPAVLDCAVIGVDDEIMGEEVKAVVVVNTPVPPQELRSFLAERIAAFMLPRYFSFIDAIPKTETQKVKRYELSALQTEVIDTVDPR</sequence>
<dbReference type="Proteomes" id="UP001168613">
    <property type="component" value="Unassembled WGS sequence"/>
</dbReference>
<feature type="domain" description="AMP-dependent synthetase/ligase" evidence="1">
    <location>
        <begin position="8"/>
        <end position="347"/>
    </location>
</feature>
<dbReference type="RefSeq" id="WP_266122557.1">
    <property type="nucleotide sequence ID" value="NZ_JAJHNU010000001.1"/>
</dbReference>
<dbReference type="InterPro" id="IPR020845">
    <property type="entry name" value="AMP-binding_CS"/>
</dbReference>
<evidence type="ECO:0000259" key="2">
    <source>
        <dbReference type="Pfam" id="PF13193"/>
    </source>
</evidence>
<organism evidence="3 4">
    <name type="scientific">Alcaligenes endophyticus</name>
    <dbReference type="NCBI Taxonomy" id="1929088"/>
    <lineage>
        <taxon>Bacteria</taxon>
        <taxon>Pseudomonadati</taxon>
        <taxon>Pseudomonadota</taxon>
        <taxon>Betaproteobacteria</taxon>
        <taxon>Burkholderiales</taxon>
        <taxon>Alcaligenaceae</taxon>
        <taxon>Alcaligenes</taxon>
    </lineage>
</organism>
<comment type="caution">
    <text evidence="3">The sequence shown here is derived from an EMBL/GenBank/DDBJ whole genome shotgun (WGS) entry which is preliminary data.</text>
</comment>
<accession>A0ABT8EFY6</accession>
<dbReference type="PANTHER" id="PTHR43767:SF1">
    <property type="entry name" value="NONRIBOSOMAL PEPTIDE SYNTHASE PES1 (EUROFUNG)-RELATED"/>
    <property type="match status" value="1"/>
</dbReference>
<dbReference type="Gene3D" id="3.40.50.12780">
    <property type="entry name" value="N-terminal domain of ligase-like"/>
    <property type="match status" value="1"/>
</dbReference>
<dbReference type="Pfam" id="PF13193">
    <property type="entry name" value="AMP-binding_C"/>
    <property type="match status" value="1"/>
</dbReference>
<dbReference type="EMBL" id="JAJHNU010000001">
    <property type="protein sequence ID" value="MDN4120107.1"/>
    <property type="molecule type" value="Genomic_DNA"/>
</dbReference>
<dbReference type="InterPro" id="IPR025110">
    <property type="entry name" value="AMP-bd_C"/>
</dbReference>
<evidence type="ECO:0000259" key="1">
    <source>
        <dbReference type="Pfam" id="PF00501"/>
    </source>
</evidence>
<dbReference type="PROSITE" id="PS00455">
    <property type="entry name" value="AMP_BINDING"/>
    <property type="match status" value="1"/>
</dbReference>
<dbReference type="SUPFAM" id="SSF56801">
    <property type="entry name" value="Acetyl-CoA synthetase-like"/>
    <property type="match status" value="1"/>
</dbReference>
<gene>
    <name evidence="3" type="ORF">LMS43_02270</name>
</gene>
<dbReference type="InterPro" id="IPR042099">
    <property type="entry name" value="ANL_N_sf"/>
</dbReference>
<proteinExistence type="predicted"/>
<evidence type="ECO:0000313" key="4">
    <source>
        <dbReference type="Proteomes" id="UP001168613"/>
    </source>
</evidence>
<feature type="domain" description="AMP-binding enzyme C-terminal" evidence="2">
    <location>
        <begin position="410"/>
        <end position="483"/>
    </location>
</feature>
<dbReference type="Gene3D" id="3.30.300.30">
    <property type="match status" value="1"/>
</dbReference>
<dbReference type="Pfam" id="PF00501">
    <property type="entry name" value="AMP-binding"/>
    <property type="match status" value="1"/>
</dbReference>
<dbReference type="InterPro" id="IPR050237">
    <property type="entry name" value="ATP-dep_AMP-bd_enzyme"/>
</dbReference>
<reference evidence="3" key="1">
    <citation type="submission" date="2021-11" db="EMBL/GenBank/DDBJ databases">
        <title>Draft genome sequence of Alcaligenes endophyticus type strain CCUG 75668T.</title>
        <authorList>
            <person name="Salva-Serra F."/>
            <person name="Duran R.E."/>
            <person name="Seeger M."/>
            <person name="Moore E.R.B."/>
            <person name="Jaen-Luchoro D."/>
        </authorList>
    </citation>
    <scope>NUCLEOTIDE SEQUENCE</scope>
    <source>
        <strain evidence="3">CCUG 75668</strain>
    </source>
</reference>
<dbReference type="InterPro" id="IPR045851">
    <property type="entry name" value="AMP-bd_C_sf"/>
</dbReference>
<dbReference type="InterPro" id="IPR000873">
    <property type="entry name" value="AMP-dep_synth/lig_dom"/>
</dbReference>